<dbReference type="EMBL" id="UZAJ01001447">
    <property type="protein sequence ID" value="VDO33200.1"/>
    <property type="molecule type" value="Genomic_DNA"/>
</dbReference>
<organism evidence="3">
    <name type="scientific">Onchocerca flexuosa</name>
    <dbReference type="NCBI Taxonomy" id="387005"/>
    <lineage>
        <taxon>Eukaryota</taxon>
        <taxon>Metazoa</taxon>
        <taxon>Ecdysozoa</taxon>
        <taxon>Nematoda</taxon>
        <taxon>Chromadorea</taxon>
        <taxon>Rhabditida</taxon>
        <taxon>Spirurina</taxon>
        <taxon>Spiruromorpha</taxon>
        <taxon>Filarioidea</taxon>
        <taxon>Onchocercidae</taxon>
        <taxon>Onchocerca</taxon>
    </lineage>
</organism>
<dbReference type="Gene3D" id="3.40.250.10">
    <property type="entry name" value="Rhodanese-like domain"/>
    <property type="match status" value="1"/>
</dbReference>
<dbReference type="Proteomes" id="UP000267606">
    <property type="component" value="Unassembled WGS sequence"/>
</dbReference>
<evidence type="ECO:0000313" key="3">
    <source>
        <dbReference type="WBParaSite" id="OFLC_0000249701-mRNA-1"/>
    </source>
</evidence>
<keyword evidence="2" id="KW-1185">Reference proteome</keyword>
<dbReference type="AlphaFoldDB" id="A0A183H4T8"/>
<reference evidence="3" key="1">
    <citation type="submission" date="2016-06" db="UniProtKB">
        <authorList>
            <consortium name="WormBaseParasite"/>
        </authorList>
    </citation>
    <scope>IDENTIFICATION</scope>
</reference>
<dbReference type="InterPro" id="IPR036873">
    <property type="entry name" value="Rhodanese-like_dom_sf"/>
</dbReference>
<reference evidence="1 2" key="2">
    <citation type="submission" date="2018-11" db="EMBL/GenBank/DDBJ databases">
        <authorList>
            <consortium name="Pathogen Informatics"/>
        </authorList>
    </citation>
    <scope>NUCLEOTIDE SEQUENCE [LARGE SCALE GENOMIC DNA]</scope>
</reference>
<protein>
    <submittedName>
        <fullName evidence="1 3">Uncharacterized protein</fullName>
    </submittedName>
</protein>
<gene>
    <name evidence="1" type="ORF">OFLC_LOCUS2498</name>
</gene>
<accession>A0A183H4T8</accession>
<evidence type="ECO:0000313" key="1">
    <source>
        <dbReference type="EMBL" id="VDO33200.1"/>
    </source>
</evidence>
<sequence>MYYYFAICSALSAIDLSAIAIAYELRALDRKLNIGRYPMVDYPEMYLLQYGYSSFYLRYNEVP</sequence>
<dbReference type="STRING" id="387005.A0A183H4T8"/>
<evidence type="ECO:0000313" key="2">
    <source>
        <dbReference type="Proteomes" id="UP000267606"/>
    </source>
</evidence>
<name>A0A183H4T8_9BILA</name>
<proteinExistence type="predicted"/>
<dbReference type="WBParaSite" id="OFLC_0000249701-mRNA-1">
    <property type="protein sequence ID" value="OFLC_0000249701-mRNA-1"/>
    <property type="gene ID" value="OFLC_0000249701"/>
</dbReference>